<reference evidence="3 4" key="1">
    <citation type="submission" date="2018-02" db="EMBL/GenBank/DDBJ databases">
        <title>Genome sequences of Apibacter spp., gut symbionts of Asian honey bees.</title>
        <authorList>
            <person name="Kwong W.K."/>
            <person name="Steele M.I."/>
            <person name="Moran N.A."/>
        </authorList>
    </citation>
    <scope>NUCLEOTIDE SEQUENCE [LARGE SCALE GENOMIC DNA]</scope>
    <source>
        <strain evidence="4">wkB301</strain>
    </source>
</reference>
<evidence type="ECO:0000256" key="1">
    <source>
        <dbReference type="ARBA" id="ARBA00006420"/>
    </source>
</evidence>
<evidence type="ECO:0000313" key="4">
    <source>
        <dbReference type="Proteomes" id="UP000238042"/>
    </source>
</evidence>
<gene>
    <name evidence="3" type="ORF">C4S77_07320</name>
</gene>
<dbReference type="GO" id="GO:0005506">
    <property type="term" value="F:iron ion binding"/>
    <property type="evidence" value="ECO:0007669"/>
    <property type="project" value="InterPro"/>
</dbReference>
<accession>A0A2S8AAN3</accession>
<dbReference type="EMBL" id="PSZM01000040">
    <property type="protein sequence ID" value="PQL91612.1"/>
    <property type="molecule type" value="Genomic_DNA"/>
</dbReference>
<dbReference type="GO" id="GO:0016226">
    <property type="term" value="P:iron-sulfur cluster assembly"/>
    <property type="evidence" value="ECO:0007669"/>
    <property type="project" value="InterPro"/>
</dbReference>
<name>A0A2S8AAN3_9FLAO</name>
<dbReference type="InterPro" id="IPR001075">
    <property type="entry name" value="NIF_FeS_clus_asmbl_NifU_C"/>
</dbReference>
<sequence length="78" mass="8485">MSNTILNKVNKALEEIRPFLISDGGNVELIEVKDHIVKVKLTGACNGCFVNQSTLKLGIEATIKKYAPEITEVVNISA</sequence>
<feature type="domain" description="NIF system FeS cluster assembly NifU C-terminal" evidence="2">
    <location>
        <begin position="9"/>
        <end position="74"/>
    </location>
</feature>
<dbReference type="OrthoDB" id="9796965at2"/>
<comment type="similarity">
    <text evidence="1">Belongs to the NifU family.</text>
</comment>
<protein>
    <recommendedName>
        <fullName evidence="2">NIF system FeS cluster assembly NifU C-terminal domain-containing protein</fullName>
    </recommendedName>
</protein>
<dbReference type="PANTHER" id="PTHR11178">
    <property type="entry name" value="IRON-SULFUR CLUSTER SCAFFOLD PROTEIN NFU-RELATED"/>
    <property type="match status" value="1"/>
</dbReference>
<dbReference type="PANTHER" id="PTHR11178:SF25">
    <property type="entry name" value="NIFU-LIKE PROTEIN 3, CHLOROPLASTIC"/>
    <property type="match status" value="1"/>
</dbReference>
<dbReference type="InterPro" id="IPR034904">
    <property type="entry name" value="FSCA_dom_sf"/>
</dbReference>
<dbReference type="AlphaFoldDB" id="A0A2S8AAN3"/>
<dbReference type="Proteomes" id="UP000238042">
    <property type="component" value="Unassembled WGS sequence"/>
</dbReference>
<dbReference type="GO" id="GO:0051536">
    <property type="term" value="F:iron-sulfur cluster binding"/>
    <property type="evidence" value="ECO:0007669"/>
    <property type="project" value="InterPro"/>
</dbReference>
<keyword evidence="4" id="KW-1185">Reference proteome</keyword>
<proteinExistence type="inferred from homology"/>
<evidence type="ECO:0000259" key="2">
    <source>
        <dbReference type="Pfam" id="PF01106"/>
    </source>
</evidence>
<evidence type="ECO:0000313" key="3">
    <source>
        <dbReference type="EMBL" id="PQL91612.1"/>
    </source>
</evidence>
<dbReference type="RefSeq" id="WP_105194034.1">
    <property type="nucleotide sequence ID" value="NZ_PSZM01000040.1"/>
</dbReference>
<dbReference type="SUPFAM" id="SSF117916">
    <property type="entry name" value="Fe-S cluster assembly (FSCA) domain-like"/>
    <property type="match status" value="1"/>
</dbReference>
<comment type="caution">
    <text evidence="3">The sequence shown here is derived from an EMBL/GenBank/DDBJ whole genome shotgun (WGS) entry which is preliminary data.</text>
</comment>
<organism evidence="3 4">
    <name type="scientific">Apibacter adventoris</name>
    <dbReference type="NCBI Taxonomy" id="1679466"/>
    <lineage>
        <taxon>Bacteria</taxon>
        <taxon>Pseudomonadati</taxon>
        <taxon>Bacteroidota</taxon>
        <taxon>Flavobacteriia</taxon>
        <taxon>Flavobacteriales</taxon>
        <taxon>Weeksellaceae</taxon>
        <taxon>Apibacter</taxon>
    </lineage>
</organism>
<dbReference type="Pfam" id="PF01106">
    <property type="entry name" value="NifU"/>
    <property type="match status" value="1"/>
</dbReference>
<dbReference type="Gene3D" id="3.30.300.130">
    <property type="entry name" value="Fe-S cluster assembly (FSCA)"/>
    <property type="match status" value="1"/>
</dbReference>